<feature type="domain" description="Reverse transcriptase" evidence="2">
    <location>
        <begin position="335"/>
        <end position="492"/>
    </location>
</feature>
<dbReference type="SUPFAM" id="SSF56672">
    <property type="entry name" value="DNA/RNA polymerases"/>
    <property type="match status" value="1"/>
</dbReference>
<dbReference type="PANTHER" id="PTHR46890:SF48">
    <property type="entry name" value="RNA-DIRECTED DNA POLYMERASE"/>
    <property type="match status" value="1"/>
</dbReference>
<dbReference type="InterPro" id="IPR000477">
    <property type="entry name" value="RT_dom"/>
</dbReference>
<dbReference type="Pfam" id="PF00078">
    <property type="entry name" value="RVT_1"/>
    <property type="match status" value="1"/>
</dbReference>
<comment type="caution">
    <text evidence="3">The sequence shown here is derived from an EMBL/GenBank/DDBJ whole genome shotgun (WGS) entry which is preliminary data.</text>
</comment>
<accession>A0AAW2U8Q3</accession>
<dbReference type="EMBL" id="JACGWJ010000006">
    <property type="protein sequence ID" value="KAL0413736.1"/>
    <property type="molecule type" value="Genomic_DNA"/>
</dbReference>
<gene>
    <name evidence="3" type="ORF">Sradi_1575300</name>
</gene>
<protein>
    <submittedName>
        <fullName evidence="3">Mitochondrial protein</fullName>
    </submittedName>
</protein>
<dbReference type="InterPro" id="IPR052343">
    <property type="entry name" value="Retrotransposon-Effector_Assoc"/>
</dbReference>
<dbReference type="PANTHER" id="PTHR46890">
    <property type="entry name" value="NON-LTR RETROLELEMENT REVERSE TRANSCRIPTASE-LIKE PROTEIN-RELATED"/>
    <property type="match status" value="1"/>
</dbReference>
<keyword evidence="1" id="KW-0472">Membrane</keyword>
<reference evidence="3" key="1">
    <citation type="submission" date="2020-06" db="EMBL/GenBank/DDBJ databases">
        <authorList>
            <person name="Li T."/>
            <person name="Hu X."/>
            <person name="Zhang T."/>
            <person name="Song X."/>
            <person name="Zhang H."/>
            <person name="Dai N."/>
            <person name="Sheng W."/>
            <person name="Hou X."/>
            <person name="Wei L."/>
        </authorList>
    </citation>
    <scope>NUCLEOTIDE SEQUENCE</scope>
    <source>
        <strain evidence="3">G02</strain>
        <tissue evidence="3">Leaf</tissue>
    </source>
</reference>
<proteinExistence type="predicted"/>
<sequence length="512" mass="58824">MGYRGSWFTWCNRQEPPRTIREWLDRACCNDARSALFPAAVVSHIHEAYSGHATVLLSINLDQEWGPSLDNLTIILRLRGYVRRIVKPWLKKAWEGESGADLTDRLIQKIRCCSGELMRWNHSSFGNISRRIQELNEKLKIETSKKFSTEDKGKIEGLRTELEELLEREETMWKQRGKALWLKEGDCNTSFFHARATEWRHRRDRNDGNVVEGVTEIQQVIMDYFSNIFTSSHSDSGVIEEIVVCLEPKVSDAMNEELLRPFTSEEIKLALDAMHPLKSPGPDCISPIFFQKFWSIVGRDVSRSVLHILNHYNLNPTLNHTHVVLLPKYANPECVSEFRPISLCNVIYKLASKTIANQIKPILDNLISSSQSNFIPGHLILDNVIVAYEVNHYLAHKYQGNSGHVSLKLDLSKAYDCVEWIFLERVLLRLGFVSRFVHLIMLCVTSVSFSFMLNGKTFGHLQLEMGLCHGDPLFPYLFLLCAEAFSGLVRKEEEARTIRGVRVCRRGPRVTY</sequence>
<feature type="transmembrane region" description="Helical" evidence="1">
    <location>
        <begin position="432"/>
        <end position="453"/>
    </location>
</feature>
<dbReference type="InterPro" id="IPR043502">
    <property type="entry name" value="DNA/RNA_pol_sf"/>
</dbReference>
<name>A0AAW2U8Q3_SESRA</name>
<evidence type="ECO:0000313" key="3">
    <source>
        <dbReference type="EMBL" id="KAL0413736.1"/>
    </source>
</evidence>
<keyword evidence="1" id="KW-1133">Transmembrane helix</keyword>
<organism evidence="3">
    <name type="scientific">Sesamum radiatum</name>
    <name type="common">Black benniseed</name>
    <dbReference type="NCBI Taxonomy" id="300843"/>
    <lineage>
        <taxon>Eukaryota</taxon>
        <taxon>Viridiplantae</taxon>
        <taxon>Streptophyta</taxon>
        <taxon>Embryophyta</taxon>
        <taxon>Tracheophyta</taxon>
        <taxon>Spermatophyta</taxon>
        <taxon>Magnoliopsida</taxon>
        <taxon>eudicotyledons</taxon>
        <taxon>Gunneridae</taxon>
        <taxon>Pentapetalae</taxon>
        <taxon>asterids</taxon>
        <taxon>lamiids</taxon>
        <taxon>Lamiales</taxon>
        <taxon>Pedaliaceae</taxon>
        <taxon>Sesamum</taxon>
    </lineage>
</organism>
<dbReference type="CDD" id="cd01650">
    <property type="entry name" value="RT_nLTR_like"/>
    <property type="match status" value="1"/>
</dbReference>
<dbReference type="AlphaFoldDB" id="A0AAW2U8Q3"/>
<reference evidence="3" key="2">
    <citation type="journal article" date="2024" name="Plant">
        <title>Genomic evolution and insights into agronomic trait innovations of Sesamum species.</title>
        <authorList>
            <person name="Miao H."/>
            <person name="Wang L."/>
            <person name="Qu L."/>
            <person name="Liu H."/>
            <person name="Sun Y."/>
            <person name="Le M."/>
            <person name="Wang Q."/>
            <person name="Wei S."/>
            <person name="Zheng Y."/>
            <person name="Lin W."/>
            <person name="Duan Y."/>
            <person name="Cao H."/>
            <person name="Xiong S."/>
            <person name="Wang X."/>
            <person name="Wei L."/>
            <person name="Li C."/>
            <person name="Ma Q."/>
            <person name="Ju M."/>
            <person name="Zhao R."/>
            <person name="Li G."/>
            <person name="Mu C."/>
            <person name="Tian Q."/>
            <person name="Mei H."/>
            <person name="Zhang T."/>
            <person name="Gao T."/>
            <person name="Zhang H."/>
        </authorList>
    </citation>
    <scope>NUCLEOTIDE SEQUENCE</scope>
    <source>
        <strain evidence="3">G02</strain>
    </source>
</reference>
<evidence type="ECO:0000256" key="1">
    <source>
        <dbReference type="SAM" id="Phobius"/>
    </source>
</evidence>
<keyword evidence="1" id="KW-0812">Transmembrane</keyword>
<evidence type="ECO:0000259" key="2">
    <source>
        <dbReference type="Pfam" id="PF00078"/>
    </source>
</evidence>